<reference evidence="1" key="1">
    <citation type="submission" date="2018-05" db="EMBL/GenBank/DDBJ databases">
        <authorList>
            <person name="Lanie J.A."/>
            <person name="Ng W.-L."/>
            <person name="Kazmierczak K.M."/>
            <person name="Andrzejewski T.M."/>
            <person name="Davidsen T.M."/>
            <person name="Wayne K.J."/>
            <person name="Tettelin H."/>
            <person name="Glass J.I."/>
            <person name="Rusch D."/>
            <person name="Podicherti R."/>
            <person name="Tsui H.-C.T."/>
            <person name="Winkler M.E."/>
        </authorList>
    </citation>
    <scope>NUCLEOTIDE SEQUENCE</scope>
</reference>
<protein>
    <submittedName>
        <fullName evidence="1">Uncharacterized protein</fullName>
    </submittedName>
</protein>
<feature type="non-terminal residue" evidence="1">
    <location>
        <position position="94"/>
    </location>
</feature>
<name>A0A382PCT0_9ZZZZ</name>
<organism evidence="1">
    <name type="scientific">marine metagenome</name>
    <dbReference type="NCBI Taxonomy" id="408172"/>
    <lineage>
        <taxon>unclassified sequences</taxon>
        <taxon>metagenomes</taxon>
        <taxon>ecological metagenomes</taxon>
    </lineage>
</organism>
<gene>
    <name evidence="1" type="ORF">METZ01_LOCUS324058</name>
</gene>
<accession>A0A382PCT0</accession>
<dbReference type="AlphaFoldDB" id="A0A382PCT0"/>
<evidence type="ECO:0000313" key="1">
    <source>
        <dbReference type="EMBL" id="SVC71204.1"/>
    </source>
</evidence>
<proteinExistence type="predicted"/>
<dbReference type="EMBL" id="UINC01106496">
    <property type="protein sequence ID" value="SVC71204.1"/>
    <property type="molecule type" value="Genomic_DNA"/>
</dbReference>
<sequence length="94" mass="10858">MVIETSEGKRYCRLSNSRFLDIDALEDKCQKLIGLNIKIRAKWGYSNDFFFGEIWEDNTHLDIKKPDTSLKPFSEKERSVQRIFGPPGTGKTTT</sequence>